<dbReference type="InterPro" id="IPR035892">
    <property type="entry name" value="C2_domain_sf"/>
</dbReference>
<dbReference type="InterPro" id="IPR001192">
    <property type="entry name" value="PI-PLC_fam"/>
</dbReference>
<keyword evidence="7" id="KW-1185">Reference proteome</keyword>
<dbReference type="Gene3D" id="2.60.40.150">
    <property type="entry name" value="C2 domain"/>
    <property type="match status" value="1"/>
</dbReference>
<dbReference type="Proteomes" id="UP001447188">
    <property type="component" value="Unassembled WGS sequence"/>
</dbReference>
<feature type="domain" description="C2" evidence="4">
    <location>
        <begin position="441"/>
        <end position="568"/>
    </location>
</feature>
<evidence type="ECO:0000313" key="7">
    <source>
        <dbReference type="Proteomes" id="UP001447188"/>
    </source>
</evidence>
<feature type="compositionally biased region" description="Low complexity" evidence="3">
    <location>
        <begin position="281"/>
        <end position="292"/>
    </location>
</feature>
<dbReference type="SUPFAM" id="SSF51695">
    <property type="entry name" value="PLC-like phosphodiesterases"/>
    <property type="match status" value="1"/>
</dbReference>
<sequence>MATSTTSPHGAGGGVASLEASSKSLKLTSPIIRNELRSIFSTLTKRDTLPVPAFRAFLESTQGVSCSSSADWAARVFHPLHTTSTQKLLATGSPSITFDEFIAYFAAPSNHALALPDPREKDWSHPLGEYFISSSHNTYLTGHQLYGTSTTSGYKSVLRRGCRCIEIDVWDGDDGEPEVFHGYTLTKEISFRDVCRAVAKYSFSHKGTNWEGGAGEGPIIISLECHAGPVQQDKIVKIMKEEWGDMLVQGIEPEDVRELPSPIQLKRKILVKSKYHPPIRPITTSPPRTLPRAPTMLPDNSSSSDSELEELSKLANKKRPKSKVTRNLGALGIYCSSHHFPAKDPSPFKHATCKIPNHVFSFSEKVFTALHQNHSAAIFKHNRAHLMRVYPFGLRFSSSNADPTQFWRQGVQLVALNWQKCDQGMMLNEGMFAGEGGYVRKPRGFRPGDTEGPVRKTLDLAIEVLAAASLPMPEDDDTAKGFKPYVKIELHSDDDAGPKGKTKNRRGIECSWGGERIEFKGVPGVVDQLAFVRFKVHDQEFGRDDLAAWACIRLDRLQQGYRFVTLFNNEGDRSDGHMLIKVTKRLY</sequence>
<dbReference type="SUPFAM" id="SSF49562">
    <property type="entry name" value="C2 domain (Calcium/lipid-binding domain, CaLB)"/>
    <property type="match status" value="1"/>
</dbReference>
<keyword evidence="1" id="KW-0807">Transducer</keyword>
<dbReference type="CDD" id="cd00275">
    <property type="entry name" value="C2_PLC_like"/>
    <property type="match status" value="1"/>
</dbReference>
<evidence type="ECO:0000256" key="2">
    <source>
        <dbReference type="RuleBase" id="RU361133"/>
    </source>
</evidence>
<dbReference type="PANTHER" id="PTHR10336">
    <property type="entry name" value="PHOSPHOINOSITIDE-SPECIFIC PHOSPHOLIPASE C FAMILY PROTEIN"/>
    <property type="match status" value="1"/>
</dbReference>
<keyword evidence="2" id="KW-0442">Lipid degradation</keyword>
<feature type="domain" description="PI-PLC Y-box" evidence="5">
    <location>
        <begin position="328"/>
        <end position="446"/>
    </location>
</feature>
<dbReference type="Pfam" id="PF00168">
    <property type="entry name" value="C2"/>
    <property type="match status" value="1"/>
</dbReference>
<accession>A0ABR3G903</accession>
<comment type="catalytic activity">
    <reaction evidence="2">
        <text>a 1,2-diacyl-sn-glycero-3-phospho-(1D-myo-inositol-4,5-bisphosphate) + H2O = 1D-myo-inositol 1,4,5-trisphosphate + a 1,2-diacyl-sn-glycerol + H(+)</text>
        <dbReference type="Rhea" id="RHEA:33179"/>
        <dbReference type="ChEBI" id="CHEBI:15377"/>
        <dbReference type="ChEBI" id="CHEBI:15378"/>
        <dbReference type="ChEBI" id="CHEBI:17815"/>
        <dbReference type="ChEBI" id="CHEBI:58456"/>
        <dbReference type="ChEBI" id="CHEBI:203600"/>
        <dbReference type="EC" id="3.1.4.11"/>
    </reaction>
</comment>
<dbReference type="PROSITE" id="PS50004">
    <property type="entry name" value="C2"/>
    <property type="match status" value="1"/>
</dbReference>
<evidence type="ECO:0000313" key="6">
    <source>
        <dbReference type="EMBL" id="KAL0632066.1"/>
    </source>
</evidence>
<dbReference type="InterPro" id="IPR000008">
    <property type="entry name" value="C2_dom"/>
</dbReference>
<keyword evidence="2" id="KW-0378">Hydrolase</keyword>
<evidence type="ECO:0000259" key="4">
    <source>
        <dbReference type="PROSITE" id="PS50004"/>
    </source>
</evidence>
<dbReference type="InterPro" id="IPR001711">
    <property type="entry name" value="PLipase_C_Pinositol-sp_Y"/>
</dbReference>
<name>A0ABR3G903_9PEZI</name>
<dbReference type="Pfam" id="PF00388">
    <property type="entry name" value="PI-PLC-X"/>
    <property type="match status" value="1"/>
</dbReference>
<dbReference type="Pfam" id="PF00387">
    <property type="entry name" value="PI-PLC-Y"/>
    <property type="match status" value="1"/>
</dbReference>
<dbReference type="EC" id="3.1.4.11" evidence="2"/>
<reference evidence="6 7" key="1">
    <citation type="submission" date="2024-02" db="EMBL/GenBank/DDBJ databases">
        <title>Discinaceae phylogenomics.</title>
        <authorList>
            <person name="Dirks A.C."/>
            <person name="James T.Y."/>
        </authorList>
    </citation>
    <scope>NUCLEOTIDE SEQUENCE [LARGE SCALE GENOMIC DNA]</scope>
    <source>
        <strain evidence="6 7">ACD0624</strain>
    </source>
</reference>
<dbReference type="CDD" id="cd08598">
    <property type="entry name" value="PI-PLC1c_yeast"/>
    <property type="match status" value="1"/>
</dbReference>
<proteinExistence type="predicted"/>
<dbReference type="PANTHER" id="PTHR10336:SF82">
    <property type="entry name" value="PHOSPHOINOSITIDE PHOSPHOLIPASE C"/>
    <property type="match status" value="1"/>
</dbReference>
<dbReference type="InterPro" id="IPR000909">
    <property type="entry name" value="PLipase_C_PInositol-sp_X_dom"/>
</dbReference>
<dbReference type="PROSITE" id="PS50008">
    <property type="entry name" value="PIPLC_Y_DOMAIN"/>
    <property type="match status" value="1"/>
</dbReference>
<organism evidence="6 7">
    <name type="scientific">Discina gigas</name>
    <dbReference type="NCBI Taxonomy" id="1032678"/>
    <lineage>
        <taxon>Eukaryota</taxon>
        <taxon>Fungi</taxon>
        <taxon>Dikarya</taxon>
        <taxon>Ascomycota</taxon>
        <taxon>Pezizomycotina</taxon>
        <taxon>Pezizomycetes</taxon>
        <taxon>Pezizales</taxon>
        <taxon>Discinaceae</taxon>
        <taxon>Discina</taxon>
    </lineage>
</organism>
<evidence type="ECO:0000259" key="5">
    <source>
        <dbReference type="PROSITE" id="PS50008"/>
    </source>
</evidence>
<dbReference type="EMBL" id="JBBBZM010000189">
    <property type="protein sequence ID" value="KAL0632066.1"/>
    <property type="molecule type" value="Genomic_DNA"/>
</dbReference>
<dbReference type="SMART" id="SM00149">
    <property type="entry name" value="PLCYc"/>
    <property type="match status" value="1"/>
</dbReference>
<protein>
    <recommendedName>
        <fullName evidence="2">Phosphoinositide phospholipase C</fullName>
        <ecNumber evidence="2">3.1.4.11</ecNumber>
    </recommendedName>
</protein>
<dbReference type="PRINTS" id="PR00390">
    <property type="entry name" value="PHPHLIPASEC"/>
</dbReference>
<dbReference type="Gene3D" id="3.20.20.190">
    <property type="entry name" value="Phosphatidylinositol (PI) phosphodiesterase"/>
    <property type="match status" value="1"/>
</dbReference>
<gene>
    <name evidence="6" type="ORF">Q9L58_009050</name>
</gene>
<comment type="caution">
    <text evidence="6">The sequence shown here is derived from an EMBL/GenBank/DDBJ whole genome shotgun (WGS) entry which is preliminary data.</text>
</comment>
<feature type="region of interest" description="Disordered" evidence="3">
    <location>
        <begin position="277"/>
        <end position="323"/>
    </location>
</feature>
<evidence type="ECO:0000256" key="1">
    <source>
        <dbReference type="ARBA" id="ARBA00023224"/>
    </source>
</evidence>
<dbReference type="InterPro" id="IPR017946">
    <property type="entry name" value="PLC-like_Pdiesterase_TIM-brl"/>
</dbReference>
<keyword evidence="2" id="KW-0443">Lipid metabolism</keyword>
<evidence type="ECO:0000256" key="3">
    <source>
        <dbReference type="SAM" id="MobiDB-lite"/>
    </source>
</evidence>
<dbReference type="PROSITE" id="PS50007">
    <property type="entry name" value="PIPLC_X_DOMAIN"/>
    <property type="match status" value="1"/>
</dbReference>
<dbReference type="SMART" id="SM00148">
    <property type="entry name" value="PLCXc"/>
    <property type="match status" value="1"/>
</dbReference>